<dbReference type="AlphaFoldDB" id="A0A9D1PJF7"/>
<keyword evidence="13" id="KW-0500">Molybdenum</keyword>
<evidence type="ECO:0000313" key="15">
    <source>
        <dbReference type="EMBL" id="HIV62212.1"/>
    </source>
</evidence>
<keyword evidence="8" id="KW-0826">Tungsten</keyword>
<accession>A0A9D1PJF7</accession>
<evidence type="ECO:0000256" key="10">
    <source>
        <dbReference type="ARBA" id="ARBA00062515"/>
    </source>
</evidence>
<organism evidence="15 16">
    <name type="scientific">Candidatus Butyricicoccus avistercoris</name>
    <dbReference type="NCBI Taxonomy" id="2838518"/>
    <lineage>
        <taxon>Bacteria</taxon>
        <taxon>Bacillati</taxon>
        <taxon>Bacillota</taxon>
        <taxon>Clostridia</taxon>
        <taxon>Eubacteriales</taxon>
        <taxon>Butyricicoccaceae</taxon>
        <taxon>Butyricicoccus</taxon>
    </lineage>
</organism>
<dbReference type="SUPFAM" id="SSF53850">
    <property type="entry name" value="Periplasmic binding protein-like II"/>
    <property type="match status" value="1"/>
</dbReference>
<keyword evidence="3" id="KW-0813">Transport</keyword>
<keyword evidence="4" id="KW-1003">Cell membrane</keyword>
<evidence type="ECO:0000256" key="4">
    <source>
        <dbReference type="ARBA" id="ARBA00022475"/>
    </source>
</evidence>
<keyword evidence="14" id="KW-0175">Coiled coil</keyword>
<dbReference type="Gene3D" id="3.40.190.10">
    <property type="entry name" value="Periplasmic binding protein-like II"/>
    <property type="match status" value="2"/>
</dbReference>
<keyword evidence="7" id="KW-0472">Membrane</keyword>
<proteinExistence type="inferred from homology"/>
<evidence type="ECO:0000256" key="13">
    <source>
        <dbReference type="PIRSR" id="PIRSR004846-1"/>
    </source>
</evidence>
<dbReference type="GO" id="GO:0015689">
    <property type="term" value="P:molybdate ion transport"/>
    <property type="evidence" value="ECO:0007669"/>
    <property type="project" value="InterPro"/>
</dbReference>
<evidence type="ECO:0000256" key="5">
    <source>
        <dbReference type="ARBA" id="ARBA00022723"/>
    </source>
</evidence>
<keyword evidence="5 13" id="KW-0479">Metal-binding</keyword>
<evidence type="ECO:0000313" key="16">
    <source>
        <dbReference type="Proteomes" id="UP000886808"/>
    </source>
</evidence>
<dbReference type="GO" id="GO:0046872">
    <property type="term" value="F:metal ion binding"/>
    <property type="evidence" value="ECO:0007669"/>
    <property type="project" value="UniProtKB-KW"/>
</dbReference>
<dbReference type="EMBL" id="DXIE01000032">
    <property type="protein sequence ID" value="HIV62212.1"/>
    <property type="molecule type" value="Genomic_DNA"/>
</dbReference>
<evidence type="ECO:0000256" key="14">
    <source>
        <dbReference type="SAM" id="Coils"/>
    </source>
</evidence>
<dbReference type="GO" id="GO:0005886">
    <property type="term" value="C:plasma membrane"/>
    <property type="evidence" value="ECO:0007669"/>
    <property type="project" value="UniProtKB-SubCell"/>
</dbReference>
<sequence length="245" mass="26724">MFANITACKYSNDSTETTTLTVFAAASMTETMEQIADIYENDNKNINIEFNFDSSGTLKTQIEQGAVCDIFISAAQKQMNELEKDFVNTDSRVDLLENKVVMIVPENSDSDITSFEDVKSANLISLGNSDVPVGQYSEQIFKSLSLWDELNNGNKISFASNVKEVVSQVASASVDCGVVYATDVTKDSKVKIVADAPEGSCDPAVYPAAVLKTSENQTEAQKFLDFLSEDECKNIFSEAGFTPLT</sequence>
<dbReference type="FunFam" id="3.40.190.10:FF:000030">
    <property type="entry name" value="Molybdate ABC transporter substrate-binding protein"/>
    <property type="match status" value="1"/>
</dbReference>
<dbReference type="NCBIfam" id="TIGR01256">
    <property type="entry name" value="modA"/>
    <property type="match status" value="1"/>
</dbReference>
<comment type="function">
    <text evidence="9">Involved in the transport of molybdenum into the cell. Part of the binding-protein-dependent transport system ModABCD.</text>
</comment>
<name>A0A9D1PJF7_9FIRM</name>
<dbReference type="Proteomes" id="UP000886808">
    <property type="component" value="Unassembled WGS sequence"/>
</dbReference>
<comment type="subunit">
    <text evidence="10">The complex is composed of two ATP-binding proteins (ModC), two transmembrane proteins (ModB) and a solute-binding protein (ModA).</text>
</comment>
<comment type="subcellular location">
    <subcellularLocation>
        <location evidence="1">Cell membrane</location>
    </subcellularLocation>
</comment>
<dbReference type="GO" id="GO:0030973">
    <property type="term" value="F:molybdate ion binding"/>
    <property type="evidence" value="ECO:0007669"/>
    <property type="project" value="TreeGrafter"/>
</dbReference>
<evidence type="ECO:0000256" key="11">
    <source>
        <dbReference type="ARBA" id="ARBA00073171"/>
    </source>
</evidence>
<evidence type="ECO:0000256" key="9">
    <source>
        <dbReference type="ARBA" id="ARBA00056002"/>
    </source>
</evidence>
<keyword evidence="6" id="KW-0732">Signal</keyword>
<feature type="binding site" evidence="13">
    <location>
        <position position="180"/>
    </location>
    <ligand>
        <name>molybdate</name>
        <dbReference type="ChEBI" id="CHEBI:36264"/>
    </ligand>
</feature>
<comment type="caution">
    <text evidence="15">The sequence shown here is derived from an EMBL/GenBank/DDBJ whole genome shotgun (WGS) entry which is preliminary data.</text>
</comment>
<dbReference type="PIRSF" id="PIRSF004846">
    <property type="entry name" value="ModA"/>
    <property type="match status" value="1"/>
</dbReference>
<evidence type="ECO:0000256" key="2">
    <source>
        <dbReference type="ARBA" id="ARBA00009175"/>
    </source>
</evidence>
<reference evidence="15" key="1">
    <citation type="journal article" date="2021" name="PeerJ">
        <title>Extensive microbial diversity within the chicken gut microbiome revealed by metagenomics and culture.</title>
        <authorList>
            <person name="Gilroy R."/>
            <person name="Ravi A."/>
            <person name="Getino M."/>
            <person name="Pursley I."/>
            <person name="Horton D.L."/>
            <person name="Alikhan N.F."/>
            <person name="Baker D."/>
            <person name="Gharbi K."/>
            <person name="Hall N."/>
            <person name="Watson M."/>
            <person name="Adriaenssens E.M."/>
            <person name="Foster-Nyarko E."/>
            <person name="Jarju S."/>
            <person name="Secka A."/>
            <person name="Antonio M."/>
            <person name="Oren A."/>
            <person name="Chaudhuri R.R."/>
            <person name="La Ragione R."/>
            <person name="Hildebrand F."/>
            <person name="Pallen M.J."/>
        </authorList>
    </citation>
    <scope>NUCLEOTIDE SEQUENCE</scope>
    <source>
        <strain evidence="15">CHK193-4272</strain>
    </source>
</reference>
<evidence type="ECO:0000256" key="8">
    <source>
        <dbReference type="ARBA" id="ARBA00023245"/>
    </source>
</evidence>
<dbReference type="Pfam" id="PF13531">
    <property type="entry name" value="SBP_bac_11"/>
    <property type="match status" value="1"/>
</dbReference>
<dbReference type="PANTHER" id="PTHR30632:SF0">
    <property type="entry name" value="SULFATE-BINDING PROTEIN"/>
    <property type="match status" value="1"/>
</dbReference>
<feature type="binding site" evidence="13">
    <location>
        <position position="55"/>
    </location>
    <ligand>
        <name>molybdate</name>
        <dbReference type="ChEBI" id="CHEBI:36264"/>
    </ligand>
</feature>
<evidence type="ECO:0000256" key="7">
    <source>
        <dbReference type="ARBA" id="ARBA00023136"/>
    </source>
</evidence>
<feature type="binding site" evidence="13">
    <location>
        <position position="27"/>
    </location>
    <ligand>
        <name>molybdate</name>
        <dbReference type="ChEBI" id="CHEBI:36264"/>
    </ligand>
</feature>
<reference evidence="15" key="2">
    <citation type="submission" date="2021-04" db="EMBL/GenBank/DDBJ databases">
        <authorList>
            <person name="Gilroy R."/>
        </authorList>
    </citation>
    <scope>NUCLEOTIDE SEQUENCE</scope>
    <source>
        <strain evidence="15">CHK193-4272</strain>
    </source>
</reference>
<dbReference type="PANTHER" id="PTHR30632">
    <property type="entry name" value="MOLYBDATE-BINDING PERIPLASMIC PROTEIN"/>
    <property type="match status" value="1"/>
</dbReference>
<evidence type="ECO:0000256" key="6">
    <source>
        <dbReference type="ARBA" id="ARBA00022729"/>
    </source>
</evidence>
<evidence type="ECO:0000256" key="12">
    <source>
        <dbReference type="ARBA" id="ARBA00078141"/>
    </source>
</evidence>
<comment type="similarity">
    <text evidence="2">Belongs to the bacterial solute-binding protein ModA family.</text>
</comment>
<evidence type="ECO:0000256" key="1">
    <source>
        <dbReference type="ARBA" id="ARBA00004236"/>
    </source>
</evidence>
<evidence type="ECO:0000256" key="3">
    <source>
        <dbReference type="ARBA" id="ARBA00022448"/>
    </source>
</evidence>
<dbReference type="InterPro" id="IPR005950">
    <property type="entry name" value="ModA"/>
</dbReference>
<dbReference type="InterPro" id="IPR050682">
    <property type="entry name" value="ModA/WtpA"/>
</dbReference>
<feature type="coiled-coil region" evidence="14">
    <location>
        <begin position="72"/>
        <end position="99"/>
    </location>
</feature>
<gene>
    <name evidence="15" type="primary">modA</name>
    <name evidence="15" type="ORF">H9746_05160</name>
</gene>
<feature type="binding site" evidence="13">
    <location>
        <position position="162"/>
    </location>
    <ligand>
        <name>molybdate</name>
        <dbReference type="ChEBI" id="CHEBI:36264"/>
    </ligand>
</feature>
<protein>
    <recommendedName>
        <fullName evidence="11">Molybdate-binding protein ModA</fullName>
    </recommendedName>
    <alternativeName>
        <fullName evidence="12">Molybdate/tungstate-binding protein ModA</fullName>
    </alternativeName>
</protein>